<sequence>MSPSFSPHPVVVELLNLADAVTAEFDRFLDLVNQVKATCWDKTKTVAVTVGPNGELLNVWMKPGSKTLGAQTLTAYLNEALTASNEAVSTGKEGIKADHERELAALGERHLLLREQIDAGPLASPPPPSDQEQTDRW</sequence>
<dbReference type="EMBL" id="BCSZ01000025">
    <property type="protein sequence ID" value="GAT02517.1"/>
    <property type="molecule type" value="Genomic_DNA"/>
</dbReference>
<protein>
    <recommendedName>
        <fullName evidence="4">YbaB/EbfC DNA-binding family protein</fullName>
    </recommendedName>
</protein>
<dbReference type="AlphaFoldDB" id="A0A100WQF4"/>
<evidence type="ECO:0008006" key="4">
    <source>
        <dbReference type="Google" id="ProtNLM"/>
    </source>
</evidence>
<evidence type="ECO:0000313" key="2">
    <source>
        <dbReference type="EMBL" id="GAT02517.1"/>
    </source>
</evidence>
<gene>
    <name evidence="2" type="ORF">RMCFA_2629</name>
</gene>
<comment type="caution">
    <text evidence="2">The sequence shown here is derived from an EMBL/GenBank/DDBJ whole genome shotgun (WGS) entry which is preliminary data.</text>
</comment>
<dbReference type="Proteomes" id="UP000069705">
    <property type="component" value="Unassembled WGS sequence"/>
</dbReference>
<reference evidence="2 3" key="1">
    <citation type="journal article" date="2016" name="Genome Announc.">
        <title>Draft Genome Sequences of Five Rapidly Growing Mycobacterium Species, M. thermoresistibile, M. fortuitum subsp. acetamidolyticum, M. canariasense, M. brisbanense, and M. novocastrense.</title>
        <authorList>
            <person name="Katahira K."/>
            <person name="Ogura Y."/>
            <person name="Gotoh Y."/>
            <person name="Hayashi T."/>
        </authorList>
    </citation>
    <scope>NUCLEOTIDE SEQUENCE [LARGE SCALE GENOMIC DNA]</scope>
    <source>
        <strain evidence="2 3">JCM6368</strain>
    </source>
</reference>
<name>A0A100WQF4_MYCFO</name>
<accession>A0A100WQF4</accession>
<evidence type="ECO:0000256" key="1">
    <source>
        <dbReference type="SAM" id="MobiDB-lite"/>
    </source>
</evidence>
<dbReference type="RefSeq" id="WP_061263622.1">
    <property type="nucleotide sequence ID" value="NZ_BCSZ01000025.1"/>
</dbReference>
<organism evidence="2 3">
    <name type="scientific">Mycolicibacterium fortuitum subsp. acetamidolyticum</name>
    <dbReference type="NCBI Taxonomy" id="144550"/>
    <lineage>
        <taxon>Bacteria</taxon>
        <taxon>Bacillati</taxon>
        <taxon>Actinomycetota</taxon>
        <taxon>Actinomycetes</taxon>
        <taxon>Mycobacteriales</taxon>
        <taxon>Mycobacteriaceae</taxon>
        <taxon>Mycolicibacterium</taxon>
    </lineage>
</organism>
<reference evidence="3" key="2">
    <citation type="submission" date="2016-02" db="EMBL/GenBank/DDBJ databases">
        <title>Draft genome sequence of five rapidly growing Mycobacterium species.</title>
        <authorList>
            <person name="Katahira K."/>
            <person name="Gotou Y."/>
            <person name="Iida K."/>
            <person name="Ogura Y."/>
            <person name="Hayashi T."/>
        </authorList>
    </citation>
    <scope>NUCLEOTIDE SEQUENCE [LARGE SCALE GENOMIC DNA]</scope>
    <source>
        <strain evidence="3">JCM6368</strain>
    </source>
</reference>
<proteinExistence type="predicted"/>
<feature type="region of interest" description="Disordered" evidence="1">
    <location>
        <begin position="116"/>
        <end position="137"/>
    </location>
</feature>
<evidence type="ECO:0000313" key="3">
    <source>
        <dbReference type="Proteomes" id="UP000069705"/>
    </source>
</evidence>